<feature type="domain" description="Creatinase N-terminal" evidence="2">
    <location>
        <begin position="31"/>
        <end position="158"/>
    </location>
</feature>
<dbReference type="eggNOG" id="COG0006">
    <property type="taxonomic scope" value="Bacteria"/>
</dbReference>
<accession>T2GE81</accession>
<dbReference type="STRING" id="1121448.DGI_2472"/>
<evidence type="ECO:0000313" key="3">
    <source>
        <dbReference type="EMBL" id="AGW14212.1"/>
    </source>
</evidence>
<dbReference type="RefSeq" id="WP_021761204.1">
    <property type="nucleotide sequence ID" value="NC_022444.1"/>
</dbReference>
<dbReference type="InterPro" id="IPR029149">
    <property type="entry name" value="Creatin/AminoP/Spt16_N"/>
</dbReference>
<dbReference type="KEGG" id="dgg:DGI_2472"/>
<dbReference type="PANTHER" id="PTHR46112:SF2">
    <property type="entry name" value="XAA-PRO AMINOPEPTIDASE P-RELATED"/>
    <property type="match status" value="1"/>
</dbReference>
<proteinExistence type="predicted"/>
<name>T2GE81_MEGG1</name>
<dbReference type="HOGENOM" id="CLU_017266_10_0_7"/>
<sequence length="421" mass="45795">MTHSSAPAVEKASCWTAIEQLPLDECQRRWARARSLLATLVPNAGGLLVFSRVSIYYFTGTLGEGVFWLPLEGAPLLLVRRARERALLETPLTPEQVHLFKSYSQLPGLCSDAGCPLPSAVAVEKSGLPWSIAELLTSRVTGVEFLSGDAVIVKTRAVKTPWELRKLRLAGERHHQALFQDLPTRIAPGMTEREICHRAWDCFFARGHCGNMRMSGREEIFLGHVSAGESANYPSHFNGPVGIRGEHPAVPFMGYAGAVWQPCEPLVCDVGFCLEGYHTDKTQVYWAGPASSIPDQVRRGHEACVDIMLRTAEAMIPGAIPSALYAAALKRAASHGIEDGFMALDNNRVVFLGHGIGLAIDEHPVLAKGFDEPLQEGMVIALEPKLGIRNLGMVGVENTFAVTATGGRCLTGDDYRMLAID</sequence>
<dbReference type="InterPro" id="IPR000587">
    <property type="entry name" value="Creatinase_N"/>
</dbReference>
<feature type="domain" description="Peptidase M24" evidence="1">
    <location>
        <begin position="166"/>
        <end position="404"/>
    </location>
</feature>
<dbReference type="Gene3D" id="3.90.230.10">
    <property type="entry name" value="Creatinase/methionine aminopeptidase superfamily"/>
    <property type="match status" value="1"/>
</dbReference>
<evidence type="ECO:0000313" key="4">
    <source>
        <dbReference type="Proteomes" id="UP000016587"/>
    </source>
</evidence>
<evidence type="ECO:0000259" key="1">
    <source>
        <dbReference type="Pfam" id="PF00557"/>
    </source>
</evidence>
<evidence type="ECO:0000259" key="2">
    <source>
        <dbReference type="Pfam" id="PF01321"/>
    </source>
</evidence>
<reference evidence="4" key="2">
    <citation type="submission" date="2013-07" db="EMBL/GenBank/DDBJ databases">
        <authorList>
            <person name="Morais-Silva F.O."/>
            <person name="Rezende A.M."/>
            <person name="Pimentel C."/>
            <person name="Resende D.M."/>
            <person name="Santos C.I."/>
            <person name="Clemente C."/>
            <person name="de Oliveira L.M."/>
            <person name="da Silva S.M."/>
            <person name="Costa D.A."/>
            <person name="Varela-Raposo A."/>
            <person name="Horacio E.C.A."/>
            <person name="Matos M."/>
            <person name="Flores O."/>
            <person name="Ruiz J.C."/>
            <person name="Rodrigues-Pousada C."/>
        </authorList>
    </citation>
    <scope>NUCLEOTIDE SEQUENCE [LARGE SCALE GENOMIC DNA]</scope>
    <source>
        <strain evidence="4">ATCC 19364 / DSM 1382 / NCIMB 9332 / VKM B-1759</strain>
    </source>
</reference>
<reference evidence="3 4" key="1">
    <citation type="journal article" date="2013" name="J. Bacteriol.">
        <title>Roles of HynAB and Ech, the only two hydrogenases found in the model sulfate reducer Desulfovibrio gigas.</title>
        <authorList>
            <person name="Morais-Silva F.O."/>
            <person name="Santos C.I."/>
            <person name="Rodrigues R."/>
            <person name="Pereira I.A."/>
            <person name="Rodrigues-Pousada C."/>
        </authorList>
    </citation>
    <scope>NUCLEOTIDE SEQUENCE [LARGE SCALE GENOMIC DNA]</scope>
    <source>
        <strain evidence="4">ATCC 19364 / DSM 1382 / NCIMB 9332 / VKM B-1759</strain>
    </source>
</reference>
<dbReference type="Gene3D" id="3.40.350.10">
    <property type="entry name" value="Creatinase/prolidase N-terminal domain"/>
    <property type="match status" value="1"/>
</dbReference>
<dbReference type="PANTHER" id="PTHR46112">
    <property type="entry name" value="AMINOPEPTIDASE"/>
    <property type="match status" value="1"/>
</dbReference>
<dbReference type="InterPro" id="IPR036005">
    <property type="entry name" value="Creatinase/aminopeptidase-like"/>
</dbReference>
<dbReference type="Pfam" id="PF00557">
    <property type="entry name" value="Peptidase_M24"/>
    <property type="match status" value="1"/>
</dbReference>
<dbReference type="InterPro" id="IPR000994">
    <property type="entry name" value="Pept_M24"/>
</dbReference>
<dbReference type="InterPro" id="IPR050659">
    <property type="entry name" value="Peptidase_M24B"/>
</dbReference>
<dbReference type="Proteomes" id="UP000016587">
    <property type="component" value="Chromosome"/>
</dbReference>
<dbReference type="SUPFAM" id="SSF53092">
    <property type="entry name" value="Creatinase/prolidase N-terminal domain"/>
    <property type="match status" value="1"/>
</dbReference>
<dbReference type="EMBL" id="CP006585">
    <property type="protein sequence ID" value="AGW14212.1"/>
    <property type="molecule type" value="Genomic_DNA"/>
</dbReference>
<dbReference type="OrthoDB" id="9806388at2"/>
<protein>
    <submittedName>
        <fullName evidence="3">Putative peptidase M24</fullName>
    </submittedName>
</protein>
<organism evidence="3 4">
    <name type="scientific">Megalodesulfovibrio gigas (strain ATCC 19364 / DSM 1382 / NCIMB 9332 / VKM B-1759)</name>
    <name type="common">Desulfovibrio gigas</name>
    <dbReference type="NCBI Taxonomy" id="1121448"/>
    <lineage>
        <taxon>Bacteria</taxon>
        <taxon>Pseudomonadati</taxon>
        <taxon>Thermodesulfobacteriota</taxon>
        <taxon>Desulfovibrionia</taxon>
        <taxon>Desulfovibrionales</taxon>
        <taxon>Desulfovibrionaceae</taxon>
        <taxon>Megalodesulfovibrio</taxon>
    </lineage>
</organism>
<keyword evidence="4" id="KW-1185">Reference proteome</keyword>
<dbReference type="CDD" id="cd01066">
    <property type="entry name" value="APP_MetAP"/>
    <property type="match status" value="1"/>
</dbReference>
<gene>
    <name evidence="3" type="ORF">DGI_2472</name>
</gene>
<dbReference type="Pfam" id="PF01321">
    <property type="entry name" value="Creatinase_N"/>
    <property type="match status" value="1"/>
</dbReference>
<dbReference type="AlphaFoldDB" id="T2GE81"/>
<dbReference type="PATRIC" id="fig|1121448.10.peg.2426"/>
<dbReference type="SUPFAM" id="SSF55920">
    <property type="entry name" value="Creatinase/aminopeptidase"/>
    <property type="match status" value="1"/>
</dbReference>